<organism evidence="5 6">
    <name type="scientific">Hartmannibacter diazotrophicus</name>
    <dbReference type="NCBI Taxonomy" id="1482074"/>
    <lineage>
        <taxon>Bacteria</taxon>
        <taxon>Pseudomonadati</taxon>
        <taxon>Pseudomonadota</taxon>
        <taxon>Alphaproteobacteria</taxon>
        <taxon>Hyphomicrobiales</taxon>
        <taxon>Pleomorphomonadaceae</taxon>
        <taxon>Hartmannibacter</taxon>
    </lineage>
</organism>
<dbReference type="PROSITE" id="PS51832">
    <property type="entry name" value="HD_GYP"/>
    <property type="match status" value="1"/>
</dbReference>
<dbReference type="SUPFAM" id="SSF109604">
    <property type="entry name" value="HD-domain/PDEase-like"/>
    <property type="match status" value="1"/>
</dbReference>
<dbReference type="OrthoDB" id="9802066at2"/>
<dbReference type="InterPro" id="IPR011006">
    <property type="entry name" value="CheY-like_superfamily"/>
</dbReference>
<dbReference type="SMART" id="SM00448">
    <property type="entry name" value="REC"/>
    <property type="match status" value="1"/>
</dbReference>
<dbReference type="EMBL" id="LT960614">
    <property type="protein sequence ID" value="SON53974.1"/>
    <property type="molecule type" value="Genomic_DNA"/>
</dbReference>
<evidence type="ECO:0000259" key="2">
    <source>
        <dbReference type="PROSITE" id="PS50110"/>
    </source>
</evidence>
<dbReference type="EC" id="3.1.4.52" evidence="5"/>
<feature type="domain" description="HD-GYP" evidence="4">
    <location>
        <begin position="161"/>
        <end position="358"/>
    </location>
</feature>
<evidence type="ECO:0000259" key="3">
    <source>
        <dbReference type="PROSITE" id="PS51831"/>
    </source>
</evidence>
<dbReference type="CDD" id="cd00077">
    <property type="entry name" value="HDc"/>
    <property type="match status" value="1"/>
</dbReference>
<proteinExistence type="predicted"/>
<protein>
    <submittedName>
        <fullName evidence="5">Cyclic di-GMP phosphodiesterase response regulator RpfG</fullName>
        <ecNumber evidence="5">3.1.4.52</ecNumber>
    </submittedName>
</protein>
<dbReference type="PANTHER" id="PTHR45228:SF1">
    <property type="entry name" value="CYCLIC DI-GMP PHOSPHODIESTERASE TM_0186"/>
    <property type="match status" value="1"/>
</dbReference>
<sequence>MSAFVSQGTAGGGQPLRVLVVDDSKAALAATLSVLGELPGMTIESCVSPIDAYALCSRTPCDIVLLDYAMPELDGIGLTRRLRELPGHETVPIVMITSSTSSDIRLEAIKAGVNDFLNKPFDPVELQARVSNFASLRRAQLELASHALHLEQAVELATAEIVAREEEIIWRLARAIETRDGGTGQHVSRVASIASLLAAGLGYDEAHCRMIYLATPLHDVGKIGISDKVLCKPGRLTPEEMAHMRQHVEIGVRLLEDGTSELLRIAAAIAGGHHERWDGTGYPAGLKGQDIPLVARIVAVADVFDALCSERPYKAAWSLPKAYAEIIACSGTQFDPDCVAVFRQRWPEIVAIMHGKEAADDRSEPSVVEGGWVHGARTLRIVGERRQTGRWSPAFMDQGERN</sequence>
<evidence type="ECO:0000313" key="5">
    <source>
        <dbReference type="EMBL" id="SON53974.1"/>
    </source>
</evidence>
<dbReference type="Proteomes" id="UP000223606">
    <property type="component" value="Chromosome 1"/>
</dbReference>
<dbReference type="PROSITE" id="PS51831">
    <property type="entry name" value="HD"/>
    <property type="match status" value="1"/>
</dbReference>
<evidence type="ECO:0000256" key="1">
    <source>
        <dbReference type="PROSITE-ProRule" id="PRU00169"/>
    </source>
</evidence>
<dbReference type="Gene3D" id="1.10.3210.10">
    <property type="entry name" value="Hypothetical protein af1432"/>
    <property type="match status" value="1"/>
</dbReference>
<keyword evidence="6" id="KW-1185">Reference proteome</keyword>
<keyword evidence="5" id="KW-0378">Hydrolase</keyword>
<name>A0A2C9D160_9HYPH</name>
<dbReference type="PANTHER" id="PTHR45228">
    <property type="entry name" value="CYCLIC DI-GMP PHOSPHODIESTERASE TM_0186-RELATED"/>
    <property type="match status" value="1"/>
</dbReference>
<dbReference type="CDD" id="cd17551">
    <property type="entry name" value="REC_RpfG-like"/>
    <property type="match status" value="1"/>
</dbReference>
<dbReference type="SMART" id="SM00471">
    <property type="entry name" value="HDc"/>
    <property type="match status" value="1"/>
</dbReference>
<feature type="domain" description="Response regulatory" evidence="2">
    <location>
        <begin position="17"/>
        <end position="134"/>
    </location>
</feature>
<dbReference type="GO" id="GO:0071111">
    <property type="term" value="F:cyclic-guanylate-specific phosphodiesterase activity"/>
    <property type="evidence" value="ECO:0007669"/>
    <property type="project" value="UniProtKB-EC"/>
</dbReference>
<feature type="domain" description="HD" evidence="3">
    <location>
        <begin position="183"/>
        <end position="307"/>
    </location>
</feature>
<dbReference type="InterPro" id="IPR037522">
    <property type="entry name" value="HD_GYP_dom"/>
</dbReference>
<evidence type="ECO:0000259" key="4">
    <source>
        <dbReference type="PROSITE" id="PS51832"/>
    </source>
</evidence>
<dbReference type="InterPro" id="IPR001789">
    <property type="entry name" value="Sig_transdc_resp-reg_receiver"/>
</dbReference>
<feature type="modified residue" description="4-aspartylphosphate" evidence="1">
    <location>
        <position position="67"/>
    </location>
</feature>
<reference evidence="6" key="1">
    <citation type="submission" date="2017-09" db="EMBL/GenBank/DDBJ databases">
        <title>Genome sequence of Nannocystis excedens DSM 71.</title>
        <authorList>
            <person name="Blom J."/>
        </authorList>
    </citation>
    <scope>NUCLEOTIDE SEQUENCE [LARGE SCALE GENOMIC DNA]</scope>
    <source>
        <strain evidence="6">type strain: E19</strain>
    </source>
</reference>
<keyword evidence="1" id="KW-0597">Phosphoprotein</keyword>
<dbReference type="PROSITE" id="PS50110">
    <property type="entry name" value="RESPONSE_REGULATORY"/>
    <property type="match status" value="1"/>
</dbReference>
<dbReference type="GO" id="GO:0000160">
    <property type="term" value="P:phosphorelay signal transduction system"/>
    <property type="evidence" value="ECO:0007669"/>
    <property type="project" value="InterPro"/>
</dbReference>
<dbReference type="AlphaFoldDB" id="A0A2C9D160"/>
<dbReference type="Pfam" id="PF00072">
    <property type="entry name" value="Response_reg"/>
    <property type="match status" value="1"/>
</dbReference>
<dbReference type="InterPro" id="IPR003607">
    <property type="entry name" value="HD/PDEase_dom"/>
</dbReference>
<dbReference type="InterPro" id="IPR052020">
    <property type="entry name" value="Cyclic_di-GMP/3'3'-cGAMP_PDE"/>
</dbReference>
<evidence type="ECO:0000313" key="6">
    <source>
        <dbReference type="Proteomes" id="UP000223606"/>
    </source>
</evidence>
<accession>A0A2C9D160</accession>
<dbReference type="SUPFAM" id="SSF52172">
    <property type="entry name" value="CheY-like"/>
    <property type="match status" value="1"/>
</dbReference>
<dbReference type="Pfam" id="PF13487">
    <property type="entry name" value="HD_5"/>
    <property type="match status" value="1"/>
</dbReference>
<dbReference type="KEGG" id="hdi:HDIA_0433"/>
<gene>
    <name evidence="5" type="primary">rpfG_1</name>
    <name evidence="5" type="ORF">HDIA_0433</name>
</gene>
<dbReference type="Gene3D" id="3.40.50.2300">
    <property type="match status" value="1"/>
</dbReference>
<dbReference type="InterPro" id="IPR006674">
    <property type="entry name" value="HD_domain"/>
</dbReference>